<dbReference type="AlphaFoldDB" id="A0A365P394"/>
<feature type="signal peptide" evidence="1">
    <location>
        <begin position="1"/>
        <end position="18"/>
    </location>
</feature>
<feature type="chain" id="PRO_5016966306" description="Outer membrane protein beta-barrel domain-containing protein" evidence="1">
    <location>
        <begin position="19"/>
        <end position="164"/>
    </location>
</feature>
<proteinExistence type="predicted"/>
<keyword evidence="1" id="KW-0732">Signal</keyword>
<evidence type="ECO:0000313" key="3">
    <source>
        <dbReference type="Proteomes" id="UP000253319"/>
    </source>
</evidence>
<keyword evidence="3" id="KW-1185">Reference proteome</keyword>
<sequence>MRNIVLALVVLSGFFGQAQVFKGKGDTKFQVGAIFQEYANGITATTDFGLGKNMSVGFQATYLLGVKDLVYSSPKFEDRFDIRGRFSAHIADIFDIEEKFDFYPGLDIGVRNFGAHAGIRYFFTDGIGVYSEVQFPIATYENDPTGYQNFNNQFNFSVGVSFNL</sequence>
<name>A0A365P394_9FLAO</name>
<dbReference type="Pfam" id="PF20351">
    <property type="entry name" value="DUF6646"/>
    <property type="match status" value="1"/>
</dbReference>
<dbReference type="RefSeq" id="WP_113988449.1">
    <property type="nucleotide sequence ID" value="NZ_QLST01000004.1"/>
</dbReference>
<reference evidence="2 3" key="1">
    <citation type="submission" date="2018-06" db="EMBL/GenBank/DDBJ databases">
        <title>Flavobacterium tibetense sp. nov., isolated from a wetland YonghuCo on Tibetan Plateau.</title>
        <authorList>
            <person name="Xing P."/>
            <person name="Phurbu D."/>
            <person name="Lu H."/>
        </authorList>
    </citation>
    <scope>NUCLEOTIDE SEQUENCE [LARGE SCALE GENOMIC DNA]</scope>
    <source>
        <strain evidence="2 3">YH5</strain>
    </source>
</reference>
<dbReference type="Proteomes" id="UP000253319">
    <property type="component" value="Unassembled WGS sequence"/>
</dbReference>
<gene>
    <name evidence="2" type="ORF">DPN68_04455</name>
</gene>
<evidence type="ECO:0000313" key="2">
    <source>
        <dbReference type="EMBL" id="RBA29019.1"/>
    </source>
</evidence>
<evidence type="ECO:0008006" key="4">
    <source>
        <dbReference type="Google" id="ProtNLM"/>
    </source>
</evidence>
<protein>
    <recommendedName>
        <fullName evidence="4">Outer membrane protein beta-barrel domain-containing protein</fullName>
    </recommendedName>
</protein>
<evidence type="ECO:0000256" key="1">
    <source>
        <dbReference type="SAM" id="SignalP"/>
    </source>
</evidence>
<dbReference type="OrthoDB" id="1118003at2"/>
<dbReference type="InterPro" id="IPR046588">
    <property type="entry name" value="DUF6646"/>
</dbReference>
<comment type="caution">
    <text evidence="2">The sequence shown here is derived from an EMBL/GenBank/DDBJ whole genome shotgun (WGS) entry which is preliminary data.</text>
</comment>
<accession>A0A365P394</accession>
<dbReference type="EMBL" id="QLST01000004">
    <property type="protein sequence ID" value="RBA29019.1"/>
    <property type="molecule type" value="Genomic_DNA"/>
</dbReference>
<organism evidence="2 3">
    <name type="scientific">Flavobacterium tibetense</name>
    <dbReference type="NCBI Taxonomy" id="2233533"/>
    <lineage>
        <taxon>Bacteria</taxon>
        <taxon>Pseudomonadati</taxon>
        <taxon>Bacteroidota</taxon>
        <taxon>Flavobacteriia</taxon>
        <taxon>Flavobacteriales</taxon>
        <taxon>Flavobacteriaceae</taxon>
        <taxon>Flavobacterium</taxon>
    </lineage>
</organism>